<dbReference type="GO" id="GO:0034982">
    <property type="term" value="P:mitochondrial protein processing"/>
    <property type="evidence" value="ECO:0007669"/>
    <property type="project" value="TreeGrafter"/>
</dbReference>
<name>A0A642UFJ6_DIURU</name>
<dbReference type="Proteomes" id="UP000449547">
    <property type="component" value="Unassembled WGS sequence"/>
</dbReference>
<evidence type="ECO:0000256" key="4">
    <source>
        <dbReference type="ARBA" id="ARBA00022670"/>
    </source>
</evidence>
<keyword evidence="4 8" id="KW-0645">Protease</keyword>
<keyword evidence="8" id="KW-0999">Mitochondrion inner membrane</keyword>
<dbReference type="InterPro" id="IPR019165">
    <property type="entry name" value="Peptidase_M76_ATP23"/>
</dbReference>
<evidence type="ECO:0000256" key="1">
    <source>
        <dbReference type="ARBA" id="ARBA00004137"/>
    </source>
</evidence>
<dbReference type="PANTHER" id="PTHR21711">
    <property type="entry name" value="MITOCHONDRIAL INNER MEMBRANE PROTEASE"/>
    <property type="match status" value="1"/>
</dbReference>
<dbReference type="RefSeq" id="XP_034010305.1">
    <property type="nucleotide sequence ID" value="XM_034157826.1"/>
</dbReference>
<dbReference type="PANTHER" id="PTHR21711:SF0">
    <property type="entry name" value="MITOCHONDRIAL INNER MEMBRANE PROTEASE ATP23 HOMOLOG"/>
    <property type="match status" value="1"/>
</dbReference>
<dbReference type="GO" id="GO:0004222">
    <property type="term" value="F:metalloendopeptidase activity"/>
    <property type="evidence" value="ECO:0007669"/>
    <property type="project" value="InterPro"/>
</dbReference>
<keyword evidence="6 8" id="KW-0378">Hydrolase</keyword>
<dbReference type="GO" id="GO:0046872">
    <property type="term" value="F:metal ion binding"/>
    <property type="evidence" value="ECO:0007669"/>
    <property type="project" value="UniProtKB-KW"/>
</dbReference>
<dbReference type="GO" id="GO:0033615">
    <property type="term" value="P:mitochondrial proton-transporting ATP synthase complex assembly"/>
    <property type="evidence" value="ECO:0007669"/>
    <property type="project" value="TreeGrafter"/>
</dbReference>
<keyword evidence="10" id="KW-1185">Reference proteome</keyword>
<sequence>MTEVSDTVTKSQQLSPTSELNGFSWWKREMSYRLGLLSSGEMQQFEYDYYNRNLPEKCQQCDKDLQWMLKYSPGVIFMMDNINKLQKDPSDSIANHITCDVCPDLQGGGFHPKYGILLCANRLQSKWQLEDVLTHELVHAYDHLKFKVDLNDLNHHACTEIRASTLSGECRIFNEIKKTGLGNFGKKFQDCVKRRATISVSHNPNCSSMEEAEKVVDRVWQSCFNDTRPFERVYR</sequence>
<protein>
    <recommendedName>
        <fullName evidence="3 8">Mitochondrial inner membrane protease ATP23</fullName>
        <ecNumber evidence="8">3.4.24.-</ecNumber>
    </recommendedName>
</protein>
<keyword evidence="5 8" id="KW-0479">Metal-binding</keyword>
<dbReference type="GeneID" id="54783553"/>
<evidence type="ECO:0000256" key="3">
    <source>
        <dbReference type="ARBA" id="ARBA00014615"/>
    </source>
</evidence>
<comment type="subcellular location">
    <subcellularLocation>
        <location evidence="1 8">Mitochondrion inner membrane</location>
        <topology evidence="1 8">Peripheral membrane protein</topology>
        <orientation evidence="1 8">Intermembrane side</orientation>
    </subcellularLocation>
</comment>
<comment type="caution">
    <text evidence="9">The sequence shown here is derived from an EMBL/GenBank/DDBJ whole genome shotgun (WGS) entry which is preliminary data.</text>
</comment>
<evidence type="ECO:0000256" key="5">
    <source>
        <dbReference type="ARBA" id="ARBA00022723"/>
    </source>
</evidence>
<keyword evidence="8" id="KW-0496">Mitochondrion</keyword>
<dbReference type="OrthoDB" id="285308at2759"/>
<evidence type="ECO:0000313" key="9">
    <source>
        <dbReference type="EMBL" id="KAA8898048.1"/>
    </source>
</evidence>
<evidence type="ECO:0000256" key="7">
    <source>
        <dbReference type="ARBA" id="ARBA00023049"/>
    </source>
</evidence>
<comment type="similarity">
    <text evidence="2 8">Belongs to the peptidase M76 family.</text>
</comment>
<evidence type="ECO:0000256" key="8">
    <source>
        <dbReference type="RuleBase" id="RU364057"/>
    </source>
</evidence>
<dbReference type="Pfam" id="PF09768">
    <property type="entry name" value="Peptidase_M76"/>
    <property type="match status" value="1"/>
</dbReference>
<keyword evidence="7 8" id="KW-0482">Metalloprotease</keyword>
<reference evidence="9 10" key="1">
    <citation type="submission" date="2019-07" db="EMBL/GenBank/DDBJ databases">
        <title>Genome assembly of two rare yeast pathogens: Diutina rugosa and Trichomonascus ciferrii.</title>
        <authorList>
            <person name="Mixao V."/>
            <person name="Saus E."/>
            <person name="Hansen A."/>
            <person name="Lass-Flor C."/>
            <person name="Gabaldon T."/>
        </authorList>
    </citation>
    <scope>NUCLEOTIDE SEQUENCE [LARGE SCALE GENOMIC DNA]</scope>
    <source>
        <strain evidence="9 10">CBS 613</strain>
    </source>
</reference>
<evidence type="ECO:0000256" key="2">
    <source>
        <dbReference type="ARBA" id="ARBA00009915"/>
    </source>
</evidence>
<accession>A0A642UFJ6</accession>
<organism evidence="9 10">
    <name type="scientific">Diutina rugosa</name>
    <name type="common">Yeast</name>
    <name type="synonym">Candida rugosa</name>
    <dbReference type="NCBI Taxonomy" id="5481"/>
    <lineage>
        <taxon>Eukaryota</taxon>
        <taxon>Fungi</taxon>
        <taxon>Dikarya</taxon>
        <taxon>Ascomycota</taxon>
        <taxon>Saccharomycotina</taxon>
        <taxon>Pichiomycetes</taxon>
        <taxon>Debaryomycetaceae</taxon>
        <taxon>Diutina</taxon>
    </lineage>
</organism>
<dbReference type="EMBL" id="SWFT01000149">
    <property type="protein sequence ID" value="KAA8898048.1"/>
    <property type="molecule type" value="Genomic_DNA"/>
</dbReference>
<dbReference type="VEuPathDB" id="FungiDB:DIURU_004902"/>
<proteinExistence type="inferred from homology"/>
<comment type="function">
    <text evidence="8">Has a dual role in the assembly of mitochondrial ATPase.</text>
</comment>
<gene>
    <name evidence="9" type="ORF">DIURU_004902</name>
</gene>
<keyword evidence="8" id="KW-0472">Membrane</keyword>
<evidence type="ECO:0000313" key="10">
    <source>
        <dbReference type="Proteomes" id="UP000449547"/>
    </source>
</evidence>
<dbReference type="OMA" id="EAHQNCV"/>
<dbReference type="GO" id="GO:0005743">
    <property type="term" value="C:mitochondrial inner membrane"/>
    <property type="evidence" value="ECO:0007669"/>
    <property type="project" value="UniProtKB-SubCell"/>
</dbReference>
<evidence type="ECO:0000256" key="6">
    <source>
        <dbReference type="ARBA" id="ARBA00022801"/>
    </source>
</evidence>
<dbReference type="EC" id="3.4.24.-" evidence="8"/>
<dbReference type="AlphaFoldDB" id="A0A642UFJ6"/>